<keyword evidence="2" id="KW-0472">Membrane</keyword>
<keyword evidence="2" id="KW-1133">Transmembrane helix</keyword>
<dbReference type="OrthoDB" id="9787474at2"/>
<dbReference type="AlphaFoldDB" id="A0A4P6KBP6"/>
<evidence type="ECO:0000256" key="1">
    <source>
        <dbReference type="SAM" id="Coils"/>
    </source>
</evidence>
<dbReference type="Proteomes" id="UP000289260">
    <property type="component" value="Chromosome"/>
</dbReference>
<sequence length="339" mass="38457">MGERSARRVKHILGWLMLAAAAGVVVFGVAHRQEIRDHFSARGFEANGRVEQVLDELQLTATGERVFLATHPTIDGSGHFNEQCAGVDHSEQGHVLGCYTSDRIHLFDVTDERIQGIVEVTAAHELLHAGWARMGEGDRNALGERLRAEFERRADEDPELRERMAVYEHLSDAAFANELHSVLGTEVSDLPSWLEEHYAQWFDDRGALVARFDEYHAVFVQLQDEADALQSEMATLRDDVERRKTEYDLAVSAFNDDAAEFSARNNRLEFAELPFEFERIRGELELRRAELERTLESLQSDIDHYNELRSRLTALSEISAELDQQLDSDLAPVTTRPDA</sequence>
<dbReference type="Gene3D" id="1.10.287.1490">
    <property type="match status" value="1"/>
</dbReference>
<keyword evidence="2" id="KW-0812">Transmembrane</keyword>
<organism evidence="3 4">
    <name type="scientific">Leucobacter triazinivorans</name>
    <dbReference type="NCBI Taxonomy" id="1784719"/>
    <lineage>
        <taxon>Bacteria</taxon>
        <taxon>Bacillati</taxon>
        <taxon>Actinomycetota</taxon>
        <taxon>Actinomycetes</taxon>
        <taxon>Micrococcales</taxon>
        <taxon>Microbacteriaceae</taxon>
        <taxon>Leucobacter</taxon>
    </lineage>
</organism>
<dbReference type="RefSeq" id="WP_130108681.1">
    <property type="nucleotide sequence ID" value="NZ_CP035806.1"/>
</dbReference>
<proteinExistence type="predicted"/>
<feature type="coiled-coil region" evidence="1">
    <location>
        <begin position="281"/>
        <end position="325"/>
    </location>
</feature>
<evidence type="ECO:0000313" key="4">
    <source>
        <dbReference type="Proteomes" id="UP000289260"/>
    </source>
</evidence>
<name>A0A4P6KBP6_9MICO</name>
<keyword evidence="4" id="KW-1185">Reference proteome</keyword>
<reference evidence="3 4" key="1">
    <citation type="submission" date="2019-02" db="EMBL/GenBank/DDBJ databases">
        <authorList>
            <person name="Sun L."/>
            <person name="Pan D."/>
            <person name="Wu X."/>
        </authorList>
    </citation>
    <scope>NUCLEOTIDE SEQUENCE [LARGE SCALE GENOMIC DNA]</scope>
    <source>
        <strain evidence="3 4">JW-1</strain>
    </source>
</reference>
<keyword evidence="1" id="KW-0175">Coiled coil</keyword>
<dbReference type="KEGG" id="ltr:EVS81_00645"/>
<accession>A0A4P6KBP6</accession>
<evidence type="ECO:0000256" key="2">
    <source>
        <dbReference type="SAM" id="Phobius"/>
    </source>
</evidence>
<feature type="coiled-coil region" evidence="1">
    <location>
        <begin position="219"/>
        <end position="246"/>
    </location>
</feature>
<dbReference type="EMBL" id="CP035806">
    <property type="protein sequence ID" value="QBE47523.1"/>
    <property type="molecule type" value="Genomic_DNA"/>
</dbReference>
<gene>
    <name evidence="3" type="ORF">EVS81_00645</name>
</gene>
<protein>
    <submittedName>
        <fullName evidence="3">Uncharacterized protein</fullName>
    </submittedName>
</protein>
<feature type="transmembrane region" description="Helical" evidence="2">
    <location>
        <begin position="12"/>
        <end position="30"/>
    </location>
</feature>
<evidence type="ECO:0000313" key="3">
    <source>
        <dbReference type="EMBL" id="QBE47523.1"/>
    </source>
</evidence>